<evidence type="ECO:0000256" key="2">
    <source>
        <dbReference type="ARBA" id="ARBA00022692"/>
    </source>
</evidence>
<feature type="transmembrane region" description="Helical" evidence="5">
    <location>
        <begin position="14"/>
        <end position="31"/>
    </location>
</feature>
<dbReference type="Proteomes" id="UP000695000">
    <property type="component" value="Unplaced"/>
</dbReference>
<proteinExistence type="predicted"/>
<dbReference type="Pfam" id="PF14880">
    <property type="entry name" value="COX14"/>
    <property type="match status" value="1"/>
</dbReference>
<dbReference type="RefSeq" id="XP_017773841.1">
    <property type="nucleotide sequence ID" value="XM_017918352.1"/>
</dbReference>
<reference evidence="7" key="1">
    <citation type="submission" date="2025-08" db="UniProtKB">
        <authorList>
            <consortium name="RefSeq"/>
        </authorList>
    </citation>
    <scope>IDENTIFICATION</scope>
    <source>
        <tissue evidence="7">Whole Larva</tissue>
    </source>
</reference>
<gene>
    <name evidence="7" type="primary">LOC108560693</name>
</gene>
<keyword evidence="6" id="KW-1185">Reference proteome</keyword>
<evidence type="ECO:0000313" key="7">
    <source>
        <dbReference type="RefSeq" id="XP_017773841.1"/>
    </source>
</evidence>
<evidence type="ECO:0000256" key="3">
    <source>
        <dbReference type="ARBA" id="ARBA00022989"/>
    </source>
</evidence>
<evidence type="ECO:0000256" key="1">
    <source>
        <dbReference type="ARBA" id="ARBA00004167"/>
    </source>
</evidence>
<keyword evidence="3 5" id="KW-1133">Transmembrane helix</keyword>
<comment type="subcellular location">
    <subcellularLocation>
        <location evidence="1">Membrane</location>
        <topology evidence="1">Single-pass membrane protein</topology>
    </subcellularLocation>
</comment>
<accession>A0ABM1MGZ1</accession>
<keyword evidence="2 5" id="KW-0812">Transmembrane</keyword>
<protein>
    <submittedName>
        <fullName evidence="7">Uncharacterized protein LOC108560693</fullName>
    </submittedName>
</protein>
<organism evidence="6 7">
    <name type="scientific">Nicrophorus vespilloides</name>
    <name type="common">Boreal carrion beetle</name>
    <dbReference type="NCBI Taxonomy" id="110193"/>
    <lineage>
        <taxon>Eukaryota</taxon>
        <taxon>Metazoa</taxon>
        <taxon>Ecdysozoa</taxon>
        <taxon>Arthropoda</taxon>
        <taxon>Hexapoda</taxon>
        <taxon>Insecta</taxon>
        <taxon>Pterygota</taxon>
        <taxon>Neoptera</taxon>
        <taxon>Endopterygota</taxon>
        <taxon>Coleoptera</taxon>
        <taxon>Polyphaga</taxon>
        <taxon>Staphyliniformia</taxon>
        <taxon>Silphidae</taxon>
        <taxon>Nicrophorinae</taxon>
        <taxon>Nicrophorus</taxon>
    </lineage>
</organism>
<evidence type="ECO:0000256" key="5">
    <source>
        <dbReference type="SAM" id="Phobius"/>
    </source>
</evidence>
<sequence length="77" mass="8924">MKKVAKNSVLMERLHKGFVLTCLGITIYGMTEMGMRWYRYFTVLRPQIKEKERLDKLQLLAEGSSDVLIDTAANLKM</sequence>
<evidence type="ECO:0000313" key="6">
    <source>
        <dbReference type="Proteomes" id="UP000695000"/>
    </source>
</evidence>
<dbReference type="InterPro" id="IPR029208">
    <property type="entry name" value="COX14"/>
</dbReference>
<keyword evidence="4 5" id="KW-0472">Membrane</keyword>
<dbReference type="GeneID" id="108560693"/>
<evidence type="ECO:0000256" key="4">
    <source>
        <dbReference type="ARBA" id="ARBA00023136"/>
    </source>
</evidence>
<name>A0ABM1MGZ1_NICVS</name>